<dbReference type="AlphaFoldDB" id="G9MUD6"/>
<evidence type="ECO:0000313" key="2">
    <source>
        <dbReference type="Proteomes" id="UP000007115"/>
    </source>
</evidence>
<dbReference type="RefSeq" id="XP_013956142.1">
    <property type="nucleotide sequence ID" value="XM_014100667.1"/>
</dbReference>
<sequence length="247" mass="27681">MLKEVMVLSVGDSTYSLSTLSSDPHTKPDTLLSNDGPVTERTCIVRTFGNVGKYGISLLIPPPELKMRKPKSGEWNVINHDIWDGASADSFGETSLHLFLTEYRVAYTSSHRGNRDIQAFFQEAAISIYDGKTWVGDVDVVRAMKHDSAMLLRISKRKEQLKREALANEIACVDNWYELLDKPDRPVLVRSRGKWLGRLAAASISLQLGHRVVLLPNDGCPKGCFTDVKFMRDYLVRTGDVIIDVIN</sequence>
<reference evidence="1 2" key="1">
    <citation type="journal article" date="2011" name="Genome Biol.">
        <title>Comparative genome sequence analysis underscores mycoparasitism as the ancestral life style of Trichoderma.</title>
        <authorList>
            <person name="Kubicek C.P."/>
            <person name="Herrera-Estrella A."/>
            <person name="Seidl-Seiboth V."/>
            <person name="Martinez D.A."/>
            <person name="Druzhinina I.S."/>
            <person name="Thon M."/>
            <person name="Zeilinger S."/>
            <person name="Casas-Flores S."/>
            <person name="Horwitz B.A."/>
            <person name="Mukherjee P.K."/>
            <person name="Mukherjee M."/>
            <person name="Kredics L."/>
            <person name="Alcaraz L.D."/>
            <person name="Aerts A."/>
            <person name="Antal Z."/>
            <person name="Atanasova L."/>
            <person name="Cervantes-Badillo M.G."/>
            <person name="Challacombe J."/>
            <person name="Chertkov O."/>
            <person name="McCluskey K."/>
            <person name="Coulpier F."/>
            <person name="Deshpande N."/>
            <person name="von Doehren H."/>
            <person name="Ebbole D.J."/>
            <person name="Esquivel-Naranjo E.U."/>
            <person name="Fekete E."/>
            <person name="Flipphi M."/>
            <person name="Glaser F."/>
            <person name="Gomez-Rodriguez E.Y."/>
            <person name="Gruber S."/>
            <person name="Han C."/>
            <person name="Henrissat B."/>
            <person name="Hermosa R."/>
            <person name="Hernandez-Onate M."/>
            <person name="Karaffa L."/>
            <person name="Kosti I."/>
            <person name="Le Crom S."/>
            <person name="Lindquist E."/>
            <person name="Lucas S."/>
            <person name="Luebeck M."/>
            <person name="Luebeck P.S."/>
            <person name="Margeot A."/>
            <person name="Metz B."/>
            <person name="Misra M."/>
            <person name="Nevalainen H."/>
            <person name="Omann M."/>
            <person name="Packer N."/>
            <person name="Perrone G."/>
            <person name="Uresti-Rivera E.E."/>
            <person name="Salamov A."/>
            <person name="Schmoll M."/>
            <person name="Seiboth B."/>
            <person name="Shapiro H."/>
            <person name="Sukno S."/>
            <person name="Tamayo-Ramos J.A."/>
            <person name="Tisch D."/>
            <person name="Wiest A."/>
            <person name="Wilkinson H.H."/>
            <person name="Zhang M."/>
            <person name="Coutinho P.M."/>
            <person name="Kenerley C.M."/>
            <person name="Monte E."/>
            <person name="Baker S.E."/>
            <person name="Grigoriev I.V."/>
        </authorList>
    </citation>
    <scope>NUCLEOTIDE SEQUENCE [LARGE SCALE GENOMIC DNA]</scope>
    <source>
        <strain evidence="2">Gv29-8 / FGSC 10586</strain>
    </source>
</reference>
<gene>
    <name evidence="1" type="ORF">TRIVIDRAFT_151499</name>
</gene>
<dbReference type="eggNOG" id="ENOG502SJYI">
    <property type="taxonomic scope" value="Eukaryota"/>
</dbReference>
<dbReference type="HOGENOM" id="CLU_1124691_0_0_1"/>
<comment type="caution">
    <text evidence="1">The sequence shown here is derived from an EMBL/GenBank/DDBJ whole genome shotgun (WGS) entry which is preliminary data.</text>
</comment>
<organism evidence="1 2">
    <name type="scientific">Hypocrea virens (strain Gv29-8 / FGSC 10586)</name>
    <name type="common">Gliocladium virens</name>
    <name type="synonym">Trichoderma virens</name>
    <dbReference type="NCBI Taxonomy" id="413071"/>
    <lineage>
        <taxon>Eukaryota</taxon>
        <taxon>Fungi</taxon>
        <taxon>Dikarya</taxon>
        <taxon>Ascomycota</taxon>
        <taxon>Pezizomycotina</taxon>
        <taxon>Sordariomycetes</taxon>
        <taxon>Hypocreomycetidae</taxon>
        <taxon>Hypocreales</taxon>
        <taxon>Hypocreaceae</taxon>
        <taxon>Trichoderma</taxon>
    </lineage>
</organism>
<accession>G9MUD6</accession>
<dbReference type="EMBL" id="ABDF02000053">
    <property type="protein sequence ID" value="EHK21949.1"/>
    <property type="molecule type" value="Genomic_DNA"/>
</dbReference>
<evidence type="ECO:0000313" key="1">
    <source>
        <dbReference type="EMBL" id="EHK21949.1"/>
    </source>
</evidence>
<dbReference type="InParanoid" id="G9MUD6"/>
<dbReference type="GeneID" id="25788137"/>
<protein>
    <submittedName>
        <fullName evidence="1">Uncharacterized protein</fullName>
    </submittedName>
</protein>
<dbReference type="OrthoDB" id="5133007at2759"/>
<keyword evidence="2" id="KW-1185">Reference proteome</keyword>
<dbReference type="VEuPathDB" id="FungiDB:TRIVIDRAFT_151499"/>
<name>G9MUD6_HYPVG</name>
<dbReference type="OMA" id="DERICWP"/>
<dbReference type="Proteomes" id="UP000007115">
    <property type="component" value="Unassembled WGS sequence"/>
</dbReference>
<proteinExistence type="predicted"/>